<evidence type="ECO:0000256" key="1">
    <source>
        <dbReference type="ARBA" id="ARBA00022801"/>
    </source>
</evidence>
<dbReference type="PANTHER" id="PTHR46290:SF1">
    <property type="entry name" value="DI-N-ACETYLCHITOBIASE"/>
    <property type="match status" value="1"/>
</dbReference>
<organism evidence="4 5">
    <name type="scientific">Tegillarca granosa</name>
    <name type="common">Malaysian cockle</name>
    <name type="synonym">Anadara granosa</name>
    <dbReference type="NCBI Taxonomy" id="220873"/>
    <lineage>
        <taxon>Eukaryota</taxon>
        <taxon>Metazoa</taxon>
        <taxon>Spiralia</taxon>
        <taxon>Lophotrochozoa</taxon>
        <taxon>Mollusca</taxon>
        <taxon>Bivalvia</taxon>
        <taxon>Autobranchia</taxon>
        <taxon>Pteriomorphia</taxon>
        <taxon>Arcoida</taxon>
        <taxon>Arcoidea</taxon>
        <taxon>Arcidae</taxon>
        <taxon>Tegillarca</taxon>
    </lineage>
</organism>
<keyword evidence="1" id="KW-0378">Hydrolase</keyword>
<keyword evidence="3" id="KW-0732">Signal</keyword>
<evidence type="ECO:0000256" key="3">
    <source>
        <dbReference type="SAM" id="SignalP"/>
    </source>
</evidence>
<name>A0ABQ9E764_TEGGR</name>
<dbReference type="InterPro" id="IPR017853">
    <property type="entry name" value="GH"/>
</dbReference>
<accession>A0ABQ9E764</accession>
<feature type="signal peptide" evidence="3">
    <location>
        <begin position="1"/>
        <end position="31"/>
    </location>
</feature>
<evidence type="ECO:0000313" key="5">
    <source>
        <dbReference type="Proteomes" id="UP001217089"/>
    </source>
</evidence>
<keyword evidence="2" id="KW-0326">Glycosidase</keyword>
<evidence type="ECO:0000313" key="4">
    <source>
        <dbReference type="EMBL" id="KAJ8299355.1"/>
    </source>
</evidence>
<proteinExistence type="predicted"/>
<comment type="caution">
    <text evidence="4">The sequence shown here is derived from an EMBL/GenBank/DDBJ whole genome shotgun (WGS) entry which is preliminary data.</text>
</comment>
<gene>
    <name evidence="4" type="ORF">KUTeg_023415</name>
</gene>
<dbReference type="Gene3D" id="3.20.20.80">
    <property type="entry name" value="Glycosidases"/>
    <property type="match status" value="1"/>
</dbReference>
<evidence type="ECO:0008006" key="6">
    <source>
        <dbReference type="Google" id="ProtNLM"/>
    </source>
</evidence>
<reference evidence="4 5" key="1">
    <citation type="submission" date="2022-12" db="EMBL/GenBank/DDBJ databases">
        <title>Chromosome-level genome of Tegillarca granosa.</title>
        <authorList>
            <person name="Kim J."/>
        </authorList>
    </citation>
    <scope>NUCLEOTIDE SEQUENCE [LARGE SCALE GENOMIC DNA]</scope>
    <source>
        <strain evidence="4">Teg-2019</strain>
        <tissue evidence="4">Adductor muscle</tissue>
    </source>
</reference>
<dbReference type="SUPFAM" id="SSF51445">
    <property type="entry name" value="(Trans)glycosidases"/>
    <property type="match status" value="1"/>
</dbReference>
<dbReference type="EMBL" id="JARBDR010000921">
    <property type="protein sequence ID" value="KAJ8299355.1"/>
    <property type="molecule type" value="Genomic_DNA"/>
</dbReference>
<feature type="chain" id="PRO_5046575067" description="GH18 domain-containing protein" evidence="3">
    <location>
        <begin position="32"/>
        <end position="280"/>
    </location>
</feature>
<dbReference type="InterPro" id="IPR051887">
    <property type="entry name" value="GH18_Domain-Containing"/>
</dbReference>
<dbReference type="Proteomes" id="UP001217089">
    <property type="component" value="Unassembled WGS sequence"/>
</dbReference>
<dbReference type="PANTHER" id="PTHR46290">
    <property type="entry name" value="DI-N-ACETYLCHITOBIASE"/>
    <property type="match status" value="1"/>
</dbReference>
<keyword evidence="5" id="KW-1185">Reference proteome</keyword>
<sequence>MLTRLGDGSRRFSMSGLILFAFVQLFGFVNGFSYIKADCPCEDPSLCKPITVTYKKEVFAFGFSTDENVWSKFNWTKITTIVTGGNPNVTCHAHKNGARSIFLEIMNETYKQQWIAQWIKRIQDNYMDGVNIDVEEPIPGNRKDLRDAYTTFIKNVTTAFKKVNPNYQQLFCVIDTSIPGHMSQKKYYEIMAISKDATSPILWEESTQTPYFNYISKNIAHQIRYDNLASLQLKYWTSFKYQILGVGMWTADLLDYLSKSPDIMKQTQQMWDALPDYYNK</sequence>
<dbReference type="Gene3D" id="3.10.50.10">
    <property type="match status" value="1"/>
</dbReference>
<protein>
    <recommendedName>
        <fullName evidence="6">GH18 domain-containing protein</fullName>
    </recommendedName>
</protein>
<evidence type="ECO:0000256" key="2">
    <source>
        <dbReference type="ARBA" id="ARBA00023295"/>
    </source>
</evidence>
<dbReference type="InterPro" id="IPR029070">
    <property type="entry name" value="Chitinase_insertion_sf"/>
</dbReference>